<proteinExistence type="predicted"/>
<dbReference type="Pfam" id="PF01370">
    <property type="entry name" value="Epimerase"/>
    <property type="match status" value="1"/>
</dbReference>
<dbReference type="InterPro" id="IPR036291">
    <property type="entry name" value="NAD(P)-bd_dom_sf"/>
</dbReference>
<dbReference type="Proteomes" id="UP000634476">
    <property type="component" value="Unassembled WGS sequence"/>
</dbReference>
<comment type="caution">
    <text evidence="2">The sequence shown here is derived from an EMBL/GenBank/DDBJ whole genome shotgun (WGS) entry which is preliminary data.</text>
</comment>
<gene>
    <name evidence="2" type="ORF">Pta02_60480</name>
</gene>
<organism evidence="2 3">
    <name type="scientific">Planobispora takensis</name>
    <dbReference type="NCBI Taxonomy" id="1367882"/>
    <lineage>
        <taxon>Bacteria</taxon>
        <taxon>Bacillati</taxon>
        <taxon>Actinomycetota</taxon>
        <taxon>Actinomycetes</taxon>
        <taxon>Streptosporangiales</taxon>
        <taxon>Streptosporangiaceae</taxon>
        <taxon>Planobispora</taxon>
    </lineage>
</organism>
<feature type="domain" description="Ketoreductase" evidence="1">
    <location>
        <begin position="6"/>
        <end position="166"/>
    </location>
</feature>
<dbReference type="Gene3D" id="3.40.50.720">
    <property type="entry name" value="NAD(P)-binding Rossmann-like Domain"/>
    <property type="match status" value="1"/>
</dbReference>
<evidence type="ECO:0000313" key="3">
    <source>
        <dbReference type="Proteomes" id="UP000634476"/>
    </source>
</evidence>
<protein>
    <submittedName>
        <fullName evidence="2">Epimerase</fullName>
    </submittedName>
</protein>
<dbReference type="PANTHER" id="PTHR48079">
    <property type="entry name" value="PROTEIN YEEZ"/>
    <property type="match status" value="1"/>
</dbReference>
<dbReference type="RefSeq" id="WP_239131333.1">
    <property type="nucleotide sequence ID" value="NZ_BOOK01000046.1"/>
</dbReference>
<dbReference type="AlphaFoldDB" id="A0A8J3T362"/>
<accession>A0A8J3T362</accession>
<evidence type="ECO:0000313" key="2">
    <source>
        <dbReference type="EMBL" id="GII04040.1"/>
    </source>
</evidence>
<dbReference type="SMART" id="SM00822">
    <property type="entry name" value="PKS_KR"/>
    <property type="match status" value="1"/>
</dbReference>
<evidence type="ECO:0000259" key="1">
    <source>
        <dbReference type="SMART" id="SM00822"/>
    </source>
</evidence>
<dbReference type="InterPro" id="IPR001509">
    <property type="entry name" value="Epimerase_deHydtase"/>
</dbReference>
<reference evidence="2" key="1">
    <citation type="submission" date="2021-01" db="EMBL/GenBank/DDBJ databases">
        <title>Whole genome shotgun sequence of Planobispora takensis NBRC 109077.</title>
        <authorList>
            <person name="Komaki H."/>
            <person name="Tamura T."/>
        </authorList>
    </citation>
    <scope>NUCLEOTIDE SEQUENCE</scope>
    <source>
        <strain evidence="2">NBRC 109077</strain>
    </source>
</reference>
<dbReference type="GO" id="GO:0004029">
    <property type="term" value="F:aldehyde dehydrogenase (NAD+) activity"/>
    <property type="evidence" value="ECO:0007669"/>
    <property type="project" value="TreeGrafter"/>
</dbReference>
<name>A0A8J3T362_9ACTN</name>
<dbReference type="InterPro" id="IPR051783">
    <property type="entry name" value="NAD(P)-dependent_oxidoreduct"/>
</dbReference>
<sequence length="330" mass="34394">MNRRGPRFLVTGATGFIGINLVRRIRTGGDRVTALVRPSSPPERRAELERLGVRCVEGDLETGAGLAAAAAGADRVIHLAGLVKARTAAAYFRVNATGTRRLVSALAARPDPPRLVVCSSLAAAPTGGRPPVSLYGRSKLAAEAAARHGAARLPVVIVRPPVVYGPGDAEFLPSLLPMARRGVMLKGGLGPRRFSLIHVGDLCTALLAAAERGRVVGGDDPAAGVYTVSDGVDYSAEDICRALARALGRRPPLIIPVPGPLVFLAAAGSELAGRVRGTVPVFSRDKARELRCPAWTCTTGRAAADLGFRARTTLDHGLAELVRDGIGGRP</sequence>
<keyword evidence="3" id="KW-1185">Reference proteome</keyword>
<dbReference type="PANTHER" id="PTHR48079:SF6">
    <property type="entry name" value="NAD(P)-BINDING DOMAIN-CONTAINING PROTEIN-RELATED"/>
    <property type="match status" value="1"/>
</dbReference>
<dbReference type="SUPFAM" id="SSF51735">
    <property type="entry name" value="NAD(P)-binding Rossmann-fold domains"/>
    <property type="match status" value="1"/>
</dbReference>
<dbReference type="GO" id="GO:0005737">
    <property type="term" value="C:cytoplasm"/>
    <property type="evidence" value="ECO:0007669"/>
    <property type="project" value="TreeGrafter"/>
</dbReference>
<dbReference type="InterPro" id="IPR057326">
    <property type="entry name" value="KR_dom"/>
</dbReference>
<dbReference type="EMBL" id="BOOK01000046">
    <property type="protein sequence ID" value="GII04040.1"/>
    <property type="molecule type" value="Genomic_DNA"/>
</dbReference>